<evidence type="ECO:0000256" key="3">
    <source>
        <dbReference type="ARBA" id="ARBA00022991"/>
    </source>
</evidence>
<dbReference type="PANTHER" id="PTHR47429">
    <property type="entry name" value="PROTEIN TWIN LOV 1"/>
    <property type="match status" value="1"/>
</dbReference>
<organism evidence="5">
    <name type="scientific">Flagellimonas sp. MMG031</name>
    <dbReference type="NCBI Taxonomy" id="3158549"/>
    <lineage>
        <taxon>Bacteria</taxon>
        <taxon>Pseudomonadati</taxon>
        <taxon>Bacteroidota</taxon>
        <taxon>Flavobacteriia</taxon>
        <taxon>Flavobacteriales</taxon>
        <taxon>Flavobacteriaceae</taxon>
        <taxon>Flagellimonas</taxon>
    </lineage>
</organism>
<dbReference type="PANTHER" id="PTHR47429:SF2">
    <property type="entry name" value="PROTEIN TWIN LOV 1"/>
    <property type="match status" value="1"/>
</dbReference>
<evidence type="ECO:0000259" key="4">
    <source>
        <dbReference type="Pfam" id="PF13426"/>
    </source>
</evidence>
<sequence length="163" mass="18747">MLITANRAISPLLSFDFYLEAYHRLVKTLKKEEDLKHLREVLNGNLGSHIQNLILEENYDTLVVTCPKQHIVWVNDGFTQMTGYTKHFAIGKRPSFLQGKETPKSTTNEIREQLKATNTYSGSVINHRKNGEPYLCKIQILPLYDSQKELTHFIALEKELMAA</sequence>
<gene>
    <name evidence="5" type="ORF">ABNE31_04455</name>
</gene>
<evidence type="ECO:0000256" key="2">
    <source>
        <dbReference type="ARBA" id="ARBA00022643"/>
    </source>
</evidence>
<dbReference type="RefSeq" id="WP_349352512.1">
    <property type="nucleotide sequence ID" value="NZ_CP157804.1"/>
</dbReference>
<reference evidence="5" key="1">
    <citation type="submission" date="2024-05" db="EMBL/GenBank/DDBJ databases">
        <title>Draft Genome Sequences of Flagellimonas sp. MMG031 and Marinobacter sp. MMG032 Isolated from the dinoflagellate Symbiodinium pilosum.</title>
        <authorList>
            <person name="Shikuma N.J."/>
            <person name="Farrell M.V."/>
        </authorList>
    </citation>
    <scope>NUCLEOTIDE SEQUENCE</scope>
    <source>
        <strain evidence="5">MMG031</strain>
    </source>
</reference>
<dbReference type="AlphaFoldDB" id="A0AAU7N015"/>
<dbReference type="KEGG" id="fld:ABNE31_04455"/>
<keyword evidence="1" id="KW-0285">Flavoprotein</keyword>
<keyword evidence="2" id="KW-0288">FMN</keyword>
<dbReference type="Pfam" id="PF13426">
    <property type="entry name" value="PAS_9"/>
    <property type="match status" value="1"/>
</dbReference>
<evidence type="ECO:0000256" key="1">
    <source>
        <dbReference type="ARBA" id="ARBA00022630"/>
    </source>
</evidence>
<name>A0AAU7N015_9FLAO</name>
<proteinExistence type="predicted"/>
<dbReference type="CDD" id="cd00130">
    <property type="entry name" value="PAS"/>
    <property type="match status" value="1"/>
</dbReference>
<dbReference type="InterPro" id="IPR000014">
    <property type="entry name" value="PAS"/>
</dbReference>
<keyword evidence="3" id="KW-0157">Chromophore</keyword>
<feature type="domain" description="PAS" evidence="4">
    <location>
        <begin position="63"/>
        <end position="156"/>
    </location>
</feature>
<dbReference type="NCBIfam" id="TIGR00229">
    <property type="entry name" value="sensory_box"/>
    <property type="match status" value="1"/>
</dbReference>
<dbReference type="Gene3D" id="3.30.450.20">
    <property type="entry name" value="PAS domain"/>
    <property type="match status" value="1"/>
</dbReference>
<accession>A0AAU7N015</accession>
<dbReference type="EMBL" id="CP157804">
    <property type="protein sequence ID" value="XBQ24173.1"/>
    <property type="molecule type" value="Genomic_DNA"/>
</dbReference>
<dbReference type="InterPro" id="IPR035965">
    <property type="entry name" value="PAS-like_dom_sf"/>
</dbReference>
<evidence type="ECO:0000313" key="5">
    <source>
        <dbReference type="EMBL" id="XBQ24173.1"/>
    </source>
</evidence>
<protein>
    <submittedName>
        <fullName evidence="5">PAS domain-containing protein</fullName>
    </submittedName>
</protein>
<dbReference type="SUPFAM" id="SSF55785">
    <property type="entry name" value="PYP-like sensor domain (PAS domain)"/>
    <property type="match status" value="1"/>
</dbReference>